<evidence type="ECO:0000256" key="1">
    <source>
        <dbReference type="SAM" id="MobiDB-lite"/>
    </source>
</evidence>
<dbReference type="EMBL" id="CAJGYO010000011">
    <property type="protein sequence ID" value="CAD6259081.1"/>
    <property type="molecule type" value="Genomic_DNA"/>
</dbReference>
<keyword evidence="3" id="KW-1185">Reference proteome</keyword>
<comment type="caution">
    <text evidence="2">The sequence shown here is derived from an EMBL/GenBank/DDBJ whole genome shotgun (WGS) entry which is preliminary data.</text>
</comment>
<sequence>MAQRAMCLLRRSIVFTAPPAQRALSTTATPAAEGAAVAEEAKGEEEEEESVRCGAVPARVGHWIQGCQDHLARCILPDHQDQPIQGDTVP</sequence>
<dbReference type="Proteomes" id="UP000604825">
    <property type="component" value="Unassembled WGS sequence"/>
</dbReference>
<name>A0A811QSC0_9POAL</name>
<evidence type="ECO:0000313" key="3">
    <source>
        <dbReference type="Proteomes" id="UP000604825"/>
    </source>
</evidence>
<protein>
    <submittedName>
        <fullName evidence="2">Uncharacterized protein</fullName>
    </submittedName>
</protein>
<reference evidence="2" key="1">
    <citation type="submission" date="2020-10" db="EMBL/GenBank/DDBJ databases">
        <authorList>
            <person name="Han B."/>
            <person name="Lu T."/>
            <person name="Zhao Q."/>
            <person name="Huang X."/>
            <person name="Zhao Y."/>
        </authorList>
    </citation>
    <scope>NUCLEOTIDE SEQUENCE</scope>
</reference>
<gene>
    <name evidence="2" type="ORF">NCGR_LOCUS42522</name>
</gene>
<organism evidence="2 3">
    <name type="scientific">Miscanthus lutarioriparius</name>
    <dbReference type="NCBI Taxonomy" id="422564"/>
    <lineage>
        <taxon>Eukaryota</taxon>
        <taxon>Viridiplantae</taxon>
        <taxon>Streptophyta</taxon>
        <taxon>Embryophyta</taxon>
        <taxon>Tracheophyta</taxon>
        <taxon>Spermatophyta</taxon>
        <taxon>Magnoliopsida</taxon>
        <taxon>Liliopsida</taxon>
        <taxon>Poales</taxon>
        <taxon>Poaceae</taxon>
        <taxon>PACMAD clade</taxon>
        <taxon>Panicoideae</taxon>
        <taxon>Andropogonodae</taxon>
        <taxon>Andropogoneae</taxon>
        <taxon>Saccharinae</taxon>
        <taxon>Miscanthus</taxon>
    </lineage>
</organism>
<accession>A0A811QSC0</accession>
<dbReference type="AlphaFoldDB" id="A0A811QSC0"/>
<evidence type="ECO:0000313" key="2">
    <source>
        <dbReference type="EMBL" id="CAD6259081.1"/>
    </source>
</evidence>
<feature type="region of interest" description="Disordered" evidence="1">
    <location>
        <begin position="25"/>
        <end position="49"/>
    </location>
</feature>
<proteinExistence type="predicted"/>